<dbReference type="AlphaFoldDB" id="A0ABC8CP05"/>
<name>A0ABC8CP05_CORST</name>
<organism evidence="1 2">
    <name type="scientific">Corynebacterium striatum</name>
    <dbReference type="NCBI Taxonomy" id="43770"/>
    <lineage>
        <taxon>Bacteria</taxon>
        <taxon>Bacillati</taxon>
        <taxon>Actinomycetota</taxon>
        <taxon>Actinomycetes</taxon>
        <taxon>Mycobacteriales</taxon>
        <taxon>Corynebacteriaceae</taxon>
        <taxon>Corynebacterium</taxon>
    </lineage>
</organism>
<evidence type="ECO:0000313" key="2">
    <source>
        <dbReference type="Proteomes" id="UP000231994"/>
    </source>
</evidence>
<dbReference type="SUPFAM" id="SSF55464">
    <property type="entry name" value="Origin of replication-binding domain, RBD-like"/>
    <property type="match status" value="1"/>
</dbReference>
<evidence type="ECO:0000313" key="1">
    <source>
        <dbReference type="EMBL" id="ATZ09437.1"/>
    </source>
</evidence>
<dbReference type="Proteomes" id="UP000231994">
    <property type="component" value="Chromosome"/>
</dbReference>
<sequence length="91" mass="9658">MLTIAKMGAHSVTYYQSTVDENRGPDSYYSEDGKQPASVWLRGEKVAEVSAFLGAENGAVVSGKTVEDWFNKAVAPSGVRARPPESGHVGG</sequence>
<protein>
    <submittedName>
        <fullName evidence="1">Uncharacterized protein</fullName>
    </submittedName>
</protein>
<accession>A0ABC8CP05</accession>
<dbReference type="EMBL" id="CP024932">
    <property type="protein sequence ID" value="ATZ09437.1"/>
    <property type="molecule type" value="Genomic_DNA"/>
</dbReference>
<gene>
    <name evidence="1" type="ORF">A9D01_12520</name>
</gene>
<reference evidence="1 2" key="1">
    <citation type="submission" date="2017-11" db="EMBL/GenBank/DDBJ databases">
        <title>Whole genome sequencing of cultured pathogen.</title>
        <authorList>
            <person name="Hoffmann M."/>
            <person name="Sanchez M."/>
            <person name="Timme R."/>
            <person name="Nudel K."/>
            <person name="Bry L."/>
        </authorList>
    </citation>
    <scope>NUCLEOTIDE SEQUENCE [LARGE SCALE GENOMIC DNA]</scope>
    <source>
        <strain evidence="1 2">216</strain>
    </source>
</reference>
<dbReference type="RefSeq" id="WP_100619316.1">
    <property type="nucleotide sequence ID" value="NZ_CAACYF010000007.1"/>
</dbReference>
<proteinExistence type="predicted"/>